<evidence type="ECO:0000313" key="2">
    <source>
        <dbReference type="EMBL" id="RAI79091.1"/>
    </source>
</evidence>
<protein>
    <recommendedName>
        <fullName evidence="4">DUF4367 domain-containing protein</fullName>
    </recommendedName>
</protein>
<keyword evidence="3" id="KW-1185">Reference proteome</keyword>
<comment type="caution">
    <text evidence="2">The sequence shown here is derived from an EMBL/GenBank/DDBJ whole genome shotgun (WGS) entry which is preliminary data.</text>
</comment>
<proteinExistence type="predicted"/>
<evidence type="ECO:0000313" key="3">
    <source>
        <dbReference type="Proteomes" id="UP000229523"/>
    </source>
</evidence>
<feature type="chain" id="PRO_5030047521" description="DUF4367 domain-containing protein" evidence="1">
    <location>
        <begin position="24"/>
        <end position="181"/>
    </location>
</feature>
<accession>A0A2G5NWL5</accession>
<sequence>MKKLLTCCLAILLLFTLTIDAHAALKKPSVPNLKNKTVVQAMKKGNYKLNGIKIGNTYGYVKQKWVKPSFKVTSLYQRYDFEYHYMTERGDNTILYFTGKRGDKPEQYRLRSISFAGIPQYFTVSDMNKYWGEGDLYYPQAGTINYIQGNTLLSFDVNGSIAYVAQLHPKDIKEILRKFAF</sequence>
<dbReference type="RefSeq" id="WP_099577225.1">
    <property type="nucleotide sequence ID" value="NZ_MJBI02000011.1"/>
</dbReference>
<keyword evidence="1" id="KW-0732">Signal</keyword>
<reference evidence="2 3" key="1">
    <citation type="journal article" date="2018" name="Front. Microbiol.">
        <title>Description and Comparative Genomics of Macrococcus caseolyticus subsp. hominis subsp. nov., Macrococcus goetzii sp. nov., Macrococcus epidermidis sp. nov., and Macrococcus bohemicus sp. nov., Novel Macrococci From Human Clinical Material With Virulence Potential and Suspected Uptake of Foreign DNA by Natural Transformation.</title>
        <authorList>
            <person name="Maslanova I."/>
            <person name="Wertheimer Z."/>
            <person name="Sedlacek I."/>
            <person name="Svec P."/>
            <person name="Indrakova A."/>
            <person name="Kovarovic V."/>
            <person name="Schumann P."/>
            <person name="Sproer C."/>
            <person name="Kralova S."/>
            <person name="Sedo O."/>
            <person name="Kristofova L."/>
            <person name="Vrbovska V."/>
            <person name="Fuzik T."/>
            <person name="Petras P."/>
            <person name="Zdrahal Z."/>
            <person name="Ruzickova V."/>
            <person name="Doskar J."/>
            <person name="Pantucek R."/>
        </authorList>
    </citation>
    <scope>NUCLEOTIDE SEQUENCE [LARGE SCALE GENOMIC DNA]</scope>
    <source>
        <strain evidence="2 3">CCM 4927</strain>
    </source>
</reference>
<dbReference type="Proteomes" id="UP000229523">
    <property type="component" value="Unassembled WGS sequence"/>
</dbReference>
<evidence type="ECO:0008006" key="4">
    <source>
        <dbReference type="Google" id="ProtNLM"/>
    </source>
</evidence>
<gene>
    <name evidence="2" type="ORF">BFS35_012805</name>
</gene>
<organism evidence="2 3">
    <name type="scientific">Macrococcoides goetzii</name>
    <dbReference type="NCBI Taxonomy" id="1891097"/>
    <lineage>
        <taxon>Bacteria</taxon>
        <taxon>Bacillati</taxon>
        <taxon>Bacillota</taxon>
        <taxon>Bacilli</taxon>
        <taxon>Bacillales</taxon>
        <taxon>Staphylococcaceae</taxon>
        <taxon>Macrococcoides</taxon>
    </lineage>
</organism>
<feature type="signal peptide" evidence="1">
    <location>
        <begin position="1"/>
        <end position="23"/>
    </location>
</feature>
<dbReference type="AlphaFoldDB" id="A0A2G5NWL5"/>
<dbReference type="EMBL" id="MJBI02000011">
    <property type="protein sequence ID" value="RAI79091.1"/>
    <property type="molecule type" value="Genomic_DNA"/>
</dbReference>
<evidence type="ECO:0000256" key="1">
    <source>
        <dbReference type="SAM" id="SignalP"/>
    </source>
</evidence>
<name>A0A2G5NWL5_9STAP</name>